<dbReference type="OrthoDB" id="103611at2157"/>
<dbReference type="GO" id="GO:0006783">
    <property type="term" value="P:heme biosynthetic process"/>
    <property type="evidence" value="ECO:0007669"/>
    <property type="project" value="TreeGrafter"/>
</dbReference>
<dbReference type="GO" id="GO:0070819">
    <property type="term" value="F:menaquinone-dependent protoporphyrinogen oxidase activity"/>
    <property type="evidence" value="ECO:0007669"/>
    <property type="project" value="TreeGrafter"/>
</dbReference>
<dbReference type="Pfam" id="PF12724">
    <property type="entry name" value="Flavodoxin_5"/>
    <property type="match status" value="1"/>
</dbReference>
<evidence type="ECO:0000313" key="2">
    <source>
        <dbReference type="EMBL" id="ARS89081.1"/>
    </source>
</evidence>
<dbReference type="GeneID" id="32893303"/>
<dbReference type="PANTHER" id="PTHR38030:SF2">
    <property type="entry name" value="PROTOPORPHYRINOGEN IX DEHYDROGENASE [QUINONE]"/>
    <property type="match status" value="1"/>
</dbReference>
<feature type="domain" description="Flavodoxin-like" evidence="1">
    <location>
        <begin position="14"/>
        <end position="155"/>
    </location>
</feature>
<accession>A0A2Z2HPY2</accession>
<dbReference type="Proteomes" id="UP000250088">
    <property type="component" value="Chromosome"/>
</dbReference>
<dbReference type="RefSeq" id="WP_086887462.1">
    <property type="nucleotide sequence ID" value="NZ_CP019893.1"/>
</dbReference>
<dbReference type="Gene3D" id="3.40.50.360">
    <property type="match status" value="1"/>
</dbReference>
<name>A0A2Z2HPY2_9EURY</name>
<dbReference type="InterPro" id="IPR026816">
    <property type="entry name" value="Flavodoxin_dom"/>
</dbReference>
<gene>
    <name evidence="2" type="ORF">B1756_04455</name>
</gene>
<dbReference type="PANTHER" id="PTHR38030">
    <property type="entry name" value="PROTOPORPHYRINOGEN IX DEHYDROGENASE [MENAQUINONE]"/>
    <property type="match status" value="1"/>
</dbReference>
<dbReference type="EMBL" id="CP019893">
    <property type="protein sequence ID" value="ARS89081.1"/>
    <property type="molecule type" value="Genomic_DNA"/>
</dbReference>
<evidence type="ECO:0000313" key="3">
    <source>
        <dbReference type="Proteomes" id="UP000250088"/>
    </source>
</evidence>
<protein>
    <submittedName>
        <fullName evidence="2">Protoporphyrinogen oxidase</fullName>
    </submittedName>
</protein>
<evidence type="ECO:0000259" key="1">
    <source>
        <dbReference type="PROSITE" id="PS50902"/>
    </source>
</evidence>
<dbReference type="SUPFAM" id="SSF52218">
    <property type="entry name" value="Flavoproteins"/>
    <property type="match status" value="1"/>
</dbReference>
<dbReference type="KEGG" id="naj:B1756_04455"/>
<dbReference type="InterPro" id="IPR029039">
    <property type="entry name" value="Flavoprotein-like_sf"/>
</dbReference>
<dbReference type="GO" id="GO:0010181">
    <property type="term" value="F:FMN binding"/>
    <property type="evidence" value="ECO:0007669"/>
    <property type="project" value="InterPro"/>
</dbReference>
<sequence length="189" mass="20735">MSTLETDTDTTPNLLVCYASSEGQTERIARRMADVLSSAGAHVTLADVSEPLPSLDVGEFDGVILGASVHAGSHQRSATRFVRANRSALEAVPSAFFSVSLTAAYDDPEDRAPAREVLEEFLESTDWNPDETATIPGALAYSQYSRLKRLLMRFIAGRAGKDTDTSRDYEYTDWEDVERFARSFATQVA</sequence>
<dbReference type="InterPro" id="IPR052200">
    <property type="entry name" value="Protoporphyrinogen_IX_DH"/>
</dbReference>
<proteinExistence type="predicted"/>
<dbReference type="AlphaFoldDB" id="A0A2Z2HPY2"/>
<dbReference type="InterPro" id="IPR008254">
    <property type="entry name" value="Flavodoxin/NO_synth"/>
</dbReference>
<keyword evidence="3" id="KW-1185">Reference proteome</keyword>
<dbReference type="PROSITE" id="PS50902">
    <property type="entry name" value="FLAVODOXIN_LIKE"/>
    <property type="match status" value="1"/>
</dbReference>
<reference evidence="3" key="1">
    <citation type="submission" date="2017-02" db="EMBL/GenBank/DDBJ databases">
        <title>Natronthermophilus aegyptiacus gen. nov.,sp. nov., an aerobic, extremely halophilic alkalithermophilic archaeon isolated from the athalassohaline Wadi An Natrun, Egypt.</title>
        <authorList>
            <person name="Zhao B."/>
        </authorList>
    </citation>
    <scope>NUCLEOTIDE SEQUENCE [LARGE SCALE GENOMIC DNA]</scope>
    <source>
        <strain evidence="3">JW/NM-HA 15</strain>
    </source>
</reference>
<organism evidence="2 3">
    <name type="scientific">Natrarchaeobaculum aegyptiacum</name>
    <dbReference type="NCBI Taxonomy" id="745377"/>
    <lineage>
        <taxon>Archaea</taxon>
        <taxon>Methanobacteriati</taxon>
        <taxon>Methanobacteriota</taxon>
        <taxon>Stenosarchaea group</taxon>
        <taxon>Halobacteria</taxon>
        <taxon>Halobacteriales</taxon>
        <taxon>Natrialbaceae</taxon>
        <taxon>Natrarchaeobaculum</taxon>
    </lineage>
</organism>